<proteinExistence type="predicted"/>
<dbReference type="EMBL" id="FQ312005">
    <property type="protein sequence ID" value="CBW25666.1"/>
    <property type="molecule type" value="Genomic_DNA"/>
</dbReference>
<dbReference type="AlphaFoldDB" id="E1X5U9"/>
<dbReference type="InterPro" id="IPR029470">
    <property type="entry name" value="PDDEXK_4"/>
</dbReference>
<dbReference type="Pfam" id="PF14281">
    <property type="entry name" value="PDDEXK_4"/>
    <property type="match status" value="1"/>
</dbReference>
<dbReference type="PATRIC" id="fig|862908.3.peg.732"/>
<protein>
    <recommendedName>
        <fullName evidence="3">PD-(D/E)XK nuclease superfamily protein</fullName>
    </recommendedName>
</protein>
<keyword evidence="2" id="KW-1185">Reference proteome</keyword>
<evidence type="ECO:0000313" key="1">
    <source>
        <dbReference type="EMBL" id="CBW25666.1"/>
    </source>
</evidence>
<gene>
    <name evidence="1" type="ordered locus">BMS_0762</name>
</gene>
<accession>E1X5U9</accession>
<name>E1X5U9_HALMS</name>
<dbReference type="OrthoDB" id="1439743at2"/>
<sequence>MSFFQSISIASQERIHSQVFSWFFSPDCKATNEHNKISLLEKIVGQGFSSEKIIKVTTEEENIDIIIYKDKAIVAFENKIKSTTHSNQLEKYDSILSKKPINQVYKIYLSLFDEDINNTNWKLITHRDVSKIFQSISYNTSSNDSVIFQDYLEFYTTLGDSAFEFLKTPSGFERVFKDGSLKKHEKSISSYASSLESFICINQLETIFQKMFYKKLAQDLGFSSQDYLIEETRGNALINLYVSDFIKEEVVYQLGVQLQRNSIKVIFQDKAYNKSSHKNLPERVVKFFKENLFFKNKSESFNPPRSKCYFSKSATFVWGSQLDELRKREISELIASLKGDITPKLNGLI</sequence>
<dbReference type="KEGG" id="bmx:BMS_0762"/>
<reference evidence="2" key="1">
    <citation type="journal article" date="2013" name="ISME J.">
        <title>A small predatory core genome in the divergent marine Bacteriovorax marinus SJ and the terrestrial Bdellovibrio bacteriovorus.</title>
        <authorList>
            <person name="Crossman L.C."/>
            <person name="Chen H."/>
            <person name="Cerdeno-Tarraga A.M."/>
            <person name="Brooks K."/>
            <person name="Quail M.A."/>
            <person name="Pineiro S.A."/>
            <person name="Hobley L."/>
            <person name="Sockett R.E."/>
            <person name="Bentley S.D."/>
            <person name="Parkhill J."/>
            <person name="Williams H.N."/>
            <person name="Stine O.C."/>
        </authorList>
    </citation>
    <scope>NUCLEOTIDE SEQUENCE [LARGE SCALE GENOMIC DNA]</scope>
    <source>
        <strain evidence="2">ATCC BAA-682 / DSM 15412 / SJ</strain>
    </source>
</reference>
<dbReference type="Proteomes" id="UP000008963">
    <property type="component" value="Chromosome"/>
</dbReference>
<organism evidence="1 2">
    <name type="scientific">Halobacteriovorax marinus (strain ATCC BAA-682 / DSM 15412 / SJ)</name>
    <name type="common">Bacteriovorax marinus</name>
    <dbReference type="NCBI Taxonomy" id="862908"/>
    <lineage>
        <taxon>Bacteria</taxon>
        <taxon>Pseudomonadati</taxon>
        <taxon>Bdellovibrionota</taxon>
        <taxon>Bacteriovoracia</taxon>
        <taxon>Bacteriovoracales</taxon>
        <taxon>Halobacteriovoraceae</taxon>
        <taxon>Halobacteriovorax</taxon>
    </lineage>
</organism>
<evidence type="ECO:0008006" key="3">
    <source>
        <dbReference type="Google" id="ProtNLM"/>
    </source>
</evidence>
<dbReference type="HOGENOM" id="CLU_794024_0_0_7"/>
<dbReference type="STRING" id="862908.BMS_0762"/>
<dbReference type="RefSeq" id="WP_014243451.1">
    <property type="nucleotide sequence ID" value="NC_016620.1"/>
</dbReference>
<evidence type="ECO:0000313" key="2">
    <source>
        <dbReference type="Proteomes" id="UP000008963"/>
    </source>
</evidence>